<dbReference type="PANTHER" id="PTHR11707">
    <property type="entry name" value="L-ASPARAGINASE"/>
    <property type="match status" value="1"/>
</dbReference>
<dbReference type="EMBL" id="JXCE01000292">
    <property type="protein sequence ID" value="KPA38312.1"/>
    <property type="molecule type" value="Genomic_DNA"/>
</dbReference>
<keyword evidence="2" id="KW-0732">Signal</keyword>
<dbReference type="Proteomes" id="UP000037904">
    <property type="component" value="Unassembled WGS sequence"/>
</dbReference>
<dbReference type="InterPro" id="IPR006034">
    <property type="entry name" value="Asparaginase/glutaminase-like"/>
</dbReference>
<evidence type="ECO:0000313" key="5">
    <source>
        <dbReference type="Proteomes" id="UP000037904"/>
    </source>
</evidence>
<dbReference type="PIRSF" id="PIRSF500176">
    <property type="entry name" value="L_ASNase"/>
    <property type="match status" value="1"/>
</dbReference>
<dbReference type="PROSITE" id="PS51732">
    <property type="entry name" value="ASN_GLN_ASE_3"/>
    <property type="match status" value="1"/>
</dbReference>
<proteinExistence type="predicted"/>
<evidence type="ECO:0000313" key="4">
    <source>
        <dbReference type="EMBL" id="KPA38312.1"/>
    </source>
</evidence>
<dbReference type="InterPro" id="IPR037152">
    <property type="entry name" value="L-asparaginase_N_sf"/>
</dbReference>
<accession>A0A0M9ERR8</accession>
<name>A0A0M9ERR8_FUSLA</name>
<keyword evidence="5" id="KW-1185">Reference proteome</keyword>
<dbReference type="AlphaFoldDB" id="A0A0M9ERR8"/>
<feature type="signal peptide" evidence="2">
    <location>
        <begin position="1"/>
        <end position="20"/>
    </location>
</feature>
<protein>
    <submittedName>
        <fullName evidence="4">L-type ii</fullName>
    </submittedName>
</protein>
<dbReference type="SUPFAM" id="SSF53774">
    <property type="entry name" value="Glutaminase/Asparaginase"/>
    <property type="match status" value="1"/>
</dbReference>
<evidence type="ECO:0000259" key="3">
    <source>
        <dbReference type="Pfam" id="PF00710"/>
    </source>
</evidence>
<feature type="domain" description="L-asparaginase N-terminal" evidence="3">
    <location>
        <begin position="44"/>
        <end position="207"/>
    </location>
</feature>
<reference evidence="4 5" key="1">
    <citation type="submission" date="2015-04" db="EMBL/GenBank/DDBJ databases">
        <title>The draft genome sequence of Fusarium langsethiae, a T-2/HT-2 mycotoxin producer.</title>
        <authorList>
            <person name="Lysoe E."/>
            <person name="Divon H.H."/>
            <person name="Terzi V."/>
            <person name="Orru L."/>
            <person name="Lamontanara A."/>
            <person name="Kolseth A.-K."/>
            <person name="Frandsen R.J."/>
            <person name="Nielsen K."/>
            <person name="Thrane U."/>
        </authorList>
    </citation>
    <scope>NUCLEOTIDE SEQUENCE [LARGE SCALE GENOMIC DNA]</scope>
    <source>
        <strain evidence="4 5">Fl201059</strain>
    </source>
</reference>
<dbReference type="InterPro" id="IPR027474">
    <property type="entry name" value="L-asparaginase_N"/>
</dbReference>
<dbReference type="InterPro" id="IPR036152">
    <property type="entry name" value="Asp/glu_Ase-like_sf"/>
</dbReference>
<comment type="caution">
    <text evidence="4">The sequence shown here is derived from an EMBL/GenBank/DDBJ whole genome shotgun (WGS) entry which is preliminary data.</text>
</comment>
<evidence type="ECO:0000256" key="2">
    <source>
        <dbReference type="SAM" id="SignalP"/>
    </source>
</evidence>
<dbReference type="GO" id="GO:0004067">
    <property type="term" value="F:asparaginase activity"/>
    <property type="evidence" value="ECO:0007669"/>
    <property type="project" value="UniProtKB-UniRule"/>
</dbReference>
<organism evidence="4 5">
    <name type="scientific">Fusarium langsethiae</name>
    <dbReference type="NCBI Taxonomy" id="179993"/>
    <lineage>
        <taxon>Eukaryota</taxon>
        <taxon>Fungi</taxon>
        <taxon>Dikarya</taxon>
        <taxon>Ascomycota</taxon>
        <taxon>Pezizomycotina</taxon>
        <taxon>Sordariomycetes</taxon>
        <taxon>Hypocreomycetidae</taxon>
        <taxon>Hypocreales</taxon>
        <taxon>Nectriaceae</taxon>
        <taxon>Fusarium</taxon>
    </lineage>
</organism>
<dbReference type="Pfam" id="PF00710">
    <property type="entry name" value="Asparaginase"/>
    <property type="match status" value="1"/>
</dbReference>
<dbReference type="PANTHER" id="PTHR11707:SF28">
    <property type="entry name" value="60 KDA LYSOPHOSPHOLIPASE"/>
    <property type="match status" value="1"/>
</dbReference>
<feature type="chain" id="PRO_5005835348" evidence="2">
    <location>
        <begin position="21"/>
        <end position="355"/>
    </location>
</feature>
<dbReference type="SMART" id="SM00870">
    <property type="entry name" value="Asparaginase"/>
    <property type="match status" value="1"/>
</dbReference>
<dbReference type="Gene3D" id="3.40.50.1170">
    <property type="entry name" value="L-asparaginase, N-terminal domain"/>
    <property type="match status" value="1"/>
</dbReference>
<sequence>MPLRFLSLFLSILLGLCVRAFRIDPLDSTSNQCSLDPKLHLPSVVVIAAGGTISGRGNFPTDTMHYTAGTIEIDTLLDKIRSDFKQDINVVSHQIFQLDSIDITLSHITLLHHTIDKYNSCPDIHGIVVLFGSSTALEVVTTLEHTLKLKKPVIFALAFKPPTAYNSEALGNLLASIRTAATIKINRVLILSNDLLFLPYETRKENNRFVPGPDSYVGDIVNFQPMIRHSQHYILKTFDISSIKPEQKFPAVEGFTAYIGFRGEIFERTQADAIVVESLDNGYWPTDSRMVLEELNVLVVATTGPTFLGVCGRIRGAVCANQWSHRSTIVLVAFLLASSLSREEITEFINNTFVE</sequence>
<gene>
    <name evidence="4" type="ORF">FLAG1_08847</name>
</gene>
<evidence type="ECO:0000256" key="1">
    <source>
        <dbReference type="PIRSR" id="PIRSR001220-1"/>
    </source>
</evidence>
<feature type="active site" description="O-isoaspartyl threonine intermediate" evidence="1">
    <location>
        <position position="52"/>
    </location>
</feature>
<dbReference type="PIRSF" id="PIRSF001220">
    <property type="entry name" value="L-ASNase_gatD"/>
    <property type="match status" value="1"/>
</dbReference>